<reference evidence="2" key="1">
    <citation type="journal article" date="2022" name="Mol. Ecol. Resour.">
        <title>The genomes of chicory, endive, great burdock and yacon provide insights into Asteraceae palaeo-polyploidization history and plant inulin production.</title>
        <authorList>
            <person name="Fan W."/>
            <person name="Wang S."/>
            <person name="Wang H."/>
            <person name="Wang A."/>
            <person name="Jiang F."/>
            <person name="Liu H."/>
            <person name="Zhao H."/>
            <person name="Xu D."/>
            <person name="Zhang Y."/>
        </authorList>
    </citation>
    <scope>NUCLEOTIDE SEQUENCE [LARGE SCALE GENOMIC DNA]</scope>
    <source>
        <strain evidence="2">cv. Yunnan</strain>
    </source>
</reference>
<evidence type="ECO:0000313" key="1">
    <source>
        <dbReference type="EMBL" id="KAI3815986.1"/>
    </source>
</evidence>
<dbReference type="Proteomes" id="UP001056120">
    <property type="component" value="Linkage Group LG05"/>
</dbReference>
<organism evidence="1 2">
    <name type="scientific">Smallanthus sonchifolius</name>
    <dbReference type="NCBI Taxonomy" id="185202"/>
    <lineage>
        <taxon>Eukaryota</taxon>
        <taxon>Viridiplantae</taxon>
        <taxon>Streptophyta</taxon>
        <taxon>Embryophyta</taxon>
        <taxon>Tracheophyta</taxon>
        <taxon>Spermatophyta</taxon>
        <taxon>Magnoliopsida</taxon>
        <taxon>eudicotyledons</taxon>
        <taxon>Gunneridae</taxon>
        <taxon>Pentapetalae</taxon>
        <taxon>asterids</taxon>
        <taxon>campanulids</taxon>
        <taxon>Asterales</taxon>
        <taxon>Asteraceae</taxon>
        <taxon>Asteroideae</taxon>
        <taxon>Heliantheae alliance</taxon>
        <taxon>Millerieae</taxon>
        <taxon>Smallanthus</taxon>
    </lineage>
</organism>
<dbReference type="EMBL" id="CM042022">
    <property type="protein sequence ID" value="KAI3815986.1"/>
    <property type="molecule type" value="Genomic_DNA"/>
</dbReference>
<gene>
    <name evidence="1" type="ORF">L1987_15670</name>
</gene>
<name>A0ACB9J8F0_9ASTR</name>
<sequence>MFHSSISDSCFLSPQSADLFRWSWPPICHEERAEILKKLSSLQVGLWIAMAKADITQYQSLYKKLLVEKDNLGWREKEFNMKNDNLLAFLILELGICKWRYKNKLKKEIIANFRTFVSSFPQYMGIMQTQLREYKEASSYVQSLHDNVQSLTAILDRMVRALDELVSFVPK</sequence>
<accession>A0ACB9J8F0</accession>
<protein>
    <submittedName>
        <fullName evidence="1">Uncharacterized protein</fullName>
    </submittedName>
</protein>
<proteinExistence type="predicted"/>
<evidence type="ECO:0000313" key="2">
    <source>
        <dbReference type="Proteomes" id="UP001056120"/>
    </source>
</evidence>
<keyword evidence="2" id="KW-1185">Reference proteome</keyword>
<comment type="caution">
    <text evidence="1">The sequence shown here is derived from an EMBL/GenBank/DDBJ whole genome shotgun (WGS) entry which is preliminary data.</text>
</comment>
<reference evidence="1 2" key="2">
    <citation type="journal article" date="2022" name="Mol. Ecol. Resour.">
        <title>The genomes of chicory, endive, great burdock and yacon provide insights into Asteraceae paleo-polyploidization history and plant inulin production.</title>
        <authorList>
            <person name="Fan W."/>
            <person name="Wang S."/>
            <person name="Wang H."/>
            <person name="Wang A."/>
            <person name="Jiang F."/>
            <person name="Liu H."/>
            <person name="Zhao H."/>
            <person name="Xu D."/>
            <person name="Zhang Y."/>
        </authorList>
    </citation>
    <scope>NUCLEOTIDE SEQUENCE [LARGE SCALE GENOMIC DNA]</scope>
    <source>
        <strain evidence="2">cv. Yunnan</strain>
        <tissue evidence="1">Leaves</tissue>
    </source>
</reference>